<protein>
    <submittedName>
        <fullName evidence="1">Uncharacterized protein</fullName>
    </submittedName>
</protein>
<dbReference type="EMBL" id="FOGO01000020">
    <property type="protein sequence ID" value="SES36664.1"/>
    <property type="molecule type" value="Genomic_DNA"/>
</dbReference>
<name>A0A1H9WS65_9ACTN</name>
<dbReference type="Proteomes" id="UP000182841">
    <property type="component" value="Unassembled WGS sequence"/>
</dbReference>
<evidence type="ECO:0000313" key="1">
    <source>
        <dbReference type="EMBL" id="SES36664.1"/>
    </source>
</evidence>
<sequence length="74" mass="7822">MARSEKQVAIEVDAASVLLGDEIQIGGRALSVLDLVHLSGGCKRVTFTSGETLIITPRTTLAVLRTVKGWDGPC</sequence>
<keyword evidence="2" id="KW-1185">Reference proteome</keyword>
<accession>A0A1H9WS65</accession>
<gene>
    <name evidence="1" type="ORF">SAMN05421870_12034</name>
</gene>
<reference evidence="2" key="1">
    <citation type="submission" date="2016-10" db="EMBL/GenBank/DDBJ databases">
        <authorList>
            <person name="Varghese N."/>
            <person name="Submissions S."/>
        </authorList>
    </citation>
    <scope>NUCLEOTIDE SEQUENCE [LARGE SCALE GENOMIC DNA]</scope>
    <source>
        <strain evidence="2">CGMCC 4.6825</strain>
    </source>
</reference>
<dbReference type="OrthoDB" id="4301387at2"/>
<proteinExistence type="predicted"/>
<organism evidence="1 2">
    <name type="scientific">Streptomyces qinglanensis</name>
    <dbReference type="NCBI Taxonomy" id="943816"/>
    <lineage>
        <taxon>Bacteria</taxon>
        <taxon>Bacillati</taxon>
        <taxon>Actinomycetota</taxon>
        <taxon>Actinomycetes</taxon>
        <taxon>Kitasatosporales</taxon>
        <taxon>Streptomycetaceae</taxon>
        <taxon>Streptomyces</taxon>
    </lineage>
</organism>
<evidence type="ECO:0000313" key="2">
    <source>
        <dbReference type="Proteomes" id="UP000182841"/>
    </source>
</evidence>
<dbReference type="AlphaFoldDB" id="A0A1H9WS65"/>